<dbReference type="GO" id="GO:0016810">
    <property type="term" value="F:hydrolase activity, acting on carbon-nitrogen (but not peptide) bonds"/>
    <property type="evidence" value="ECO:0007669"/>
    <property type="project" value="InterPro"/>
</dbReference>
<dbReference type="Pfam" id="PF01979">
    <property type="entry name" value="Amidohydro_1"/>
    <property type="match status" value="1"/>
</dbReference>
<dbReference type="AlphaFoldDB" id="A0A084JAB3"/>
<dbReference type="InterPro" id="IPR032466">
    <property type="entry name" value="Metal_Hydrolase"/>
</dbReference>
<keyword evidence="1 3" id="KW-0378">Hydrolase</keyword>
<dbReference type="InterPro" id="IPR011059">
    <property type="entry name" value="Metal-dep_hydrolase_composite"/>
</dbReference>
<organism evidence="3 4">
    <name type="scientific">Clostridium sulfidigenes</name>
    <dbReference type="NCBI Taxonomy" id="318464"/>
    <lineage>
        <taxon>Bacteria</taxon>
        <taxon>Bacillati</taxon>
        <taxon>Bacillota</taxon>
        <taxon>Clostridia</taxon>
        <taxon>Eubacteriales</taxon>
        <taxon>Clostridiaceae</taxon>
        <taxon>Clostridium</taxon>
    </lineage>
</organism>
<feature type="domain" description="Amidohydrolase-related" evidence="2">
    <location>
        <begin position="57"/>
        <end position="413"/>
    </location>
</feature>
<dbReference type="InterPro" id="IPR006680">
    <property type="entry name" value="Amidohydro-rel"/>
</dbReference>
<dbReference type="RefSeq" id="WP_035133618.1">
    <property type="nucleotide sequence ID" value="NZ_JPMD01000028.1"/>
</dbReference>
<evidence type="ECO:0000256" key="1">
    <source>
        <dbReference type="ARBA" id="ARBA00022801"/>
    </source>
</evidence>
<accession>A0A084JAB3</accession>
<comment type="caution">
    <text evidence="3">The sequence shown here is derived from an EMBL/GenBank/DDBJ whole genome shotgun (WGS) entry which is preliminary data.</text>
</comment>
<dbReference type="Gene3D" id="3.20.20.140">
    <property type="entry name" value="Metal-dependent hydrolases"/>
    <property type="match status" value="1"/>
</dbReference>
<gene>
    <name evidence="3" type="ORF">IO99_12225</name>
</gene>
<dbReference type="PANTHER" id="PTHR43794:SF11">
    <property type="entry name" value="AMIDOHYDROLASE-RELATED DOMAIN-CONTAINING PROTEIN"/>
    <property type="match status" value="1"/>
</dbReference>
<dbReference type="eggNOG" id="COG0402">
    <property type="taxonomic scope" value="Bacteria"/>
</dbReference>
<dbReference type="NCBIfam" id="NF005540">
    <property type="entry name" value="PRK07203.1"/>
    <property type="match status" value="1"/>
</dbReference>
<name>A0A084JAB3_9CLOT</name>
<proteinExistence type="predicted"/>
<dbReference type="PANTHER" id="PTHR43794">
    <property type="entry name" value="AMINOHYDROLASE SSNA-RELATED"/>
    <property type="match status" value="1"/>
</dbReference>
<sequence length="442" mass="49857">MLLVGNGIVVTRDDLNTIIDDGCIVIEKDKIVEVGITKKLKEKYLDYKFIDARGKLIMPGFINTHMHYYSTFARGISNDSPPAKCFLDILKGLWWRLDKKLTLEDVYYSAIVPMIDQIKNGVTTSFDHHSSPYGLSGSLFTIADAAKEVGIRSNLSYETSDRDGENVVKQSIEENIEFIKYCNREKDDMIKGLFGLHASMTISENTVERCLTAIEGLNTGFHVHCAEGIEDVQDSMEKYGVGVIERWYKRGVLSDKTMAIHCVHITDEEMDMLKEKNSIVVNNPQSNMGNAVGTSQILKMAKKQILLGLGTDGYTSDILESYKTGSTIQRHEAKDSTVAWVELPQMLFKGNRVITERFIDNSIGIIKEGALADVIIVDYNPPTPIYKDNIDSHILFGISGRHVETTIVNGKIIMMNRKLVNLDEERIRARSRELATEVWKRF</sequence>
<evidence type="ECO:0000313" key="4">
    <source>
        <dbReference type="Proteomes" id="UP000028542"/>
    </source>
</evidence>
<dbReference type="STRING" id="318464.IO99_12225"/>
<dbReference type="NCBIfam" id="TIGR03314">
    <property type="entry name" value="Se_ssnA"/>
    <property type="match status" value="1"/>
</dbReference>
<dbReference type="SUPFAM" id="SSF51556">
    <property type="entry name" value="Metallo-dependent hydrolases"/>
    <property type="match status" value="1"/>
</dbReference>
<reference evidence="3 4" key="1">
    <citation type="submission" date="2014-07" db="EMBL/GenBank/DDBJ databases">
        <title>Draft genome of Clostridium sulfidigenes 113A isolated from sediments associated with methane hydrate from Krishna Godavari basin.</title>
        <authorList>
            <person name="Honkalas V.S."/>
            <person name="Dabir A.P."/>
            <person name="Arora P."/>
            <person name="Dhakephalkar P.K."/>
        </authorList>
    </citation>
    <scope>NUCLEOTIDE SEQUENCE [LARGE SCALE GENOMIC DNA]</scope>
    <source>
        <strain evidence="3 4">113A</strain>
    </source>
</reference>
<dbReference type="SUPFAM" id="SSF51338">
    <property type="entry name" value="Composite domain of metallo-dependent hydrolases"/>
    <property type="match status" value="1"/>
</dbReference>
<dbReference type="EMBL" id="JPMD01000028">
    <property type="protein sequence ID" value="KEZ85897.1"/>
    <property type="molecule type" value="Genomic_DNA"/>
</dbReference>
<dbReference type="Gene3D" id="2.30.40.10">
    <property type="entry name" value="Urease, subunit C, domain 1"/>
    <property type="match status" value="1"/>
</dbReference>
<dbReference type="InterPro" id="IPR017700">
    <property type="entry name" value="Aminohydrolase_SsnA"/>
</dbReference>
<evidence type="ECO:0000313" key="3">
    <source>
        <dbReference type="EMBL" id="KEZ85897.1"/>
    </source>
</evidence>
<keyword evidence="4" id="KW-1185">Reference proteome</keyword>
<protein>
    <submittedName>
        <fullName evidence="3">Chlorohydrolase</fullName>
    </submittedName>
</protein>
<dbReference type="Proteomes" id="UP000028542">
    <property type="component" value="Unassembled WGS sequence"/>
</dbReference>
<dbReference type="InterPro" id="IPR050287">
    <property type="entry name" value="MTA/SAH_deaminase"/>
</dbReference>
<evidence type="ECO:0000259" key="2">
    <source>
        <dbReference type="Pfam" id="PF01979"/>
    </source>
</evidence>